<dbReference type="SMART" id="SM00116">
    <property type="entry name" value="CBS"/>
    <property type="match status" value="1"/>
</dbReference>
<dbReference type="SUPFAM" id="SSF158791">
    <property type="entry name" value="MgtE N-terminal domain-like"/>
    <property type="match status" value="1"/>
</dbReference>
<dbReference type="Gene3D" id="1.25.60.10">
    <property type="entry name" value="MgtE N-terminal domain-like"/>
    <property type="match status" value="1"/>
</dbReference>
<dbReference type="Gene3D" id="3.10.580.10">
    <property type="entry name" value="CBS-domain"/>
    <property type="match status" value="1"/>
</dbReference>
<dbReference type="InterPro" id="IPR000644">
    <property type="entry name" value="CBS_dom"/>
</dbReference>
<evidence type="ECO:0000256" key="6">
    <source>
        <dbReference type="ARBA" id="ARBA00022989"/>
    </source>
</evidence>
<dbReference type="GO" id="GO:0046872">
    <property type="term" value="F:metal ion binding"/>
    <property type="evidence" value="ECO:0007669"/>
    <property type="project" value="UniProtKB-KW"/>
</dbReference>
<keyword evidence="4 9" id="KW-0812">Transmembrane</keyword>
<evidence type="ECO:0000259" key="10">
    <source>
        <dbReference type="PROSITE" id="PS51371"/>
    </source>
</evidence>
<keyword evidence="3 9" id="KW-0813">Transport</keyword>
<protein>
    <recommendedName>
        <fullName evidence="9">Magnesium transporter MgtE</fullName>
    </recommendedName>
</protein>
<evidence type="ECO:0000256" key="5">
    <source>
        <dbReference type="ARBA" id="ARBA00022842"/>
    </source>
</evidence>
<evidence type="ECO:0000256" key="9">
    <source>
        <dbReference type="RuleBase" id="RU362011"/>
    </source>
</evidence>
<feature type="transmembrane region" description="Helical" evidence="9">
    <location>
        <begin position="406"/>
        <end position="430"/>
    </location>
</feature>
<dbReference type="PROSITE" id="PS51371">
    <property type="entry name" value="CBS"/>
    <property type="match status" value="1"/>
</dbReference>
<dbReference type="Pfam" id="PF00571">
    <property type="entry name" value="CBS"/>
    <property type="match status" value="1"/>
</dbReference>
<evidence type="ECO:0000256" key="2">
    <source>
        <dbReference type="ARBA" id="ARBA00009749"/>
    </source>
</evidence>
<dbReference type="InterPro" id="IPR036739">
    <property type="entry name" value="SLC41_membr_dom_sf"/>
</dbReference>
<dbReference type="Proteomes" id="UP000199664">
    <property type="component" value="Unassembled WGS sequence"/>
</dbReference>
<dbReference type="Pfam" id="PF01769">
    <property type="entry name" value="MgtE"/>
    <property type="match status" value="1"/>
</dbReference>
<evidence type="ECO:0000256" key="8">
    <source>
        <dbReference type="PROSITE-ProRule" id="PRU00703"/>
    </source>
</evidence>
<keyword evidence="5 9" id="KW-0460">Magnesium</keyword>
<keyword evidence="12" id="KW-1185">Reference proteome</keyword>
<feature type="transmembrane region" description="Helical" evidence="9">
    <location>
        <begin position="377"/>
        <end position="400"/>
    </location>
</feature>
<dbReference type="RefSeq" id="WP_091842143.1">
    <property type="nucleotide sequence ID" value="NZ_FOAN01000013.1"/>
</dbReference>
<dbReference type="SMART" id="SM00924">
    <property type="entry name" value="MgtE_N"/>
    <property type="match status" value="1"/>
</dbReference>
<dbReference type="InterPro" id="IPR046342">
    <property type="entry name" value="CBS_dom_sf"/>
</dbReference>
<dbReference type="GO" id="GO:0015095">
    <property type="term" value="F:magnesium ion transmembrane transporter activity"/>
    <property type="evidence" value="ECO:0007669"/>
    <property type="project" value="UniProtKB-UniRule"/>
</dbReference>
<dbReference type="PANTHER" id="PTHR43773:SF1">
    <property type="entry name" value="MAGNESIUM TRANSPORTER MGTE"/>
    <property type="match status" value="1"/>
</dbReference>
<evidence type="ECO:0000256" key="3">
    <source>
        <dbReference type="ARBA" id="ARBA00022448"/>
    </source>
</evidence>
<dbReference type="InterPro" id="IPR038076">
    <property type="entry name" value="MgtE_N_sf"/>
</dbReference>
<organism evidence="11 12">
    <name type="scientific">Bosea lupini</name>
    <dbReference type="NCBI Taxonomy" id="1036779"/>
    <lineage>
        <taxon>Bacteria</taxon>
        <taxon>Pseudomonadati</taxon>
        <taxon>Pseudomonadota</taxon>
        <taxon>Alphaproteobacteria</taxon>
        <taxon>Hyphomicrobiales</taxon>
        <taxon>Boseaceae</taxon>
        <taxon>Bosea</taxon>
    </lineage>
</organism>
<dbReference type="Pfam" id="PF03448">
    <property type="entry name" value="MgtE_N"/>
    <property type="match status" value="1"/>
</dbReference>
<dbReference type="PANTHER" id="PTHR43773">
    <property type="entry name" value="MAGNESIUM TRANSPORTER MGTE"/>
    <property type="match status" value="1"/>
</dbReference>
<dbReference type="SUPFAM" id="SSF54631">
    <property type="entry name" value="CBS-domain pair"/>
    <property type="match status" value="1"/>
</dbReference>
<dbReference type="NCBIfam" id="TIGR00400">
    <property type="entry name" value="mgtE"/>
    <property type="match status" value="1"/>
</dbReference>
<dbReference type="GO" id="GO:0005886">
    <property type="term" value="C:plasma membrane"/>
    <property type="evidence" value="ECO:0007669"/>
    <property type="project" value="UniProtKB-SubCell"/>
</dbReference>
<reference evidence="12" key="1">
    <citation type="submission" date="2016-10" db="EMBL/GenBank/DDBJ databases">
        <authorList>
            <person name="Varghese N."/>
            <person name="Submissions S."/>
        </authorList>
    </citation>
    <scope>NUCLEOTIDE SEQUENCE [LARGE SCALE GENOMIC DNA]</scope>
    <source>
        <strain evidence="12">LMG 26383,CCUG 61248,R- 45681</strain>
    </source>
</reference>
<sequence>MVEAEPAPGETPERKVRDEDGAIDARFLEQVSQAVLLSDVTALRKLVAELHEADLGDLIEALDQDERPKLISLLGNDFDFAALTEVDDAVREEILDELSPETVAEGVRDLDTDDAVYILEDLDEADKREILDKLTPAERTVLQQGLDYPEGSAGRRMQPEVIAVPPFWTVGHTIDFLRETEDLPERFFEIFVTDPSHHFVGTVPLDRLLRSKRPVSVVDLVEDDRRVVQATDDVEDVARMFQRYNLVAAPVIDAAGRLVGVMTIDDIVDVIEEAGDDDVKQLAGVDAEEEISDSVRQVALGRFRWRFISLVAAFISASVMALFEEQLGKLVALAVLAPIVASQGGNAATQTMTVAVRALGTGELGGWNMARFFRREMIVGVLNGVAFALITALVAGFWFGNPTLGVVIGLAMVATLIIAALAGVAVPLVLDKAGIDPAISSGTFVTTITDVVGFFSFLGIATLLLRLS</sequence>
<keyword evidence="9" id="KW-1003">Cell membrane</keyword>
<comment type="subcellular location">
    <subcellularLocation>
        <location evidence="9">Cell membrane</location>
        <topology evidence="9">Multi-pass membrane protein</topology>
    </subcellularLocation>
    <subcellularLocation>
        <location evidence="1">Membrane</location>
        <topology evidence="1">Multi-pass membrane protein</topology>
    </subcellularLocation>
</comment>
<evidence type="ECO:0000256" key="4">
    <source>
        <dbReference type="ARBA" id="ARBA00022692"/>
    </source>
</evidence>
<dbReference type="STRING" id="1036779.SAMN04515666_11365"/>
<comment type="subunit">
    <text evidence="9">Homodimer.</text>
</comment>
<comment type="caution">
    <text evidence="9">Lacks conserved residue(s) required for the propagation of feature annotation.</text>
</comment>
<dbReference type="Gene3D" id="1.10.357.20">
    <property type="entry name" value="SLC41 divalent cation transporters, integral membrane domain"/>
    <property type="match status" value="1"/>
</dbReference>
<dbReference type="EMBL" id="FOAN01000013">
    <property type="protein sequence ID" value="SEM51740.1"/>
    <property type="molecule type" value="Genomic_DNA"/>
</dbReference>
<evidence type="ECO:0000313" key="12">
    <source>
        <dbReference type="Proteomes" id="UP000199664"/>
    </source>
</evidence>
<dbReference type="CDD" id="cd04606">
    <property type="entry name" value="CBS_pair_Mg_transporter"/>
    <property type="match status" value="1"/>
</dbReference>
<comment type="similarity">
    <text evidence="2 9">Belongs to the SLC41A transporter family.</text>
</comment>
<dbReference type="InterPro" id="IPR006667">
    <property type="entry name" value="SLC41_membr_dom"/>
</dbReference>
<accession>A0A1H7YZZ1</accession>
<feature type="domain" description="CBS" evidence="10">
    <location>
        <begin position="220"/>
        <end position="279"/>
    </location>
</feature>
<name>A0A1H7YZZ1_9HYPH</name>
<evidence type="ECO:0000256" key="1">
    <source>
        <dbReference type="ARBA" id="ARBA00004141"/>
    </source>
</evidence>
<dbReference type="OrthoDB" id="9790355at2"/>
<proteinExistence type="inferred from homology"/>
<dbReference type="SUPFAM" id="SSF161093">
    <property type="entry name" value="MgtE membrane domain-like"/>
    <property type="match status" value="1"/>
</dbReference>
<feature type="transmembrane region" description="Helical" evidence="9">
    <location>
        <begin position="442"/>
        <end position="465"/>
    </location>
</feature>
<keyword evidence="7 9" id="KW-0472">Membrane</keyword>
<dbReference type="InterPro" id="IPR006669">
    <property type="entry name" value="MgtE_transporter"/>
</dbReference>
<dbReference type="AlphaFoldDB" id="A0A1H7YZZ1"/>
<dbReference type="InterPro" id="IPR006668">
    <property type="entry name" value="Mg_transptr_MgtE_intracell_dom"/>
</dbReference>
<keyword evidence="6 9" id="KW-1133">Transmembrane helix</keyword>
<evidence type="ECO:0000313" key="11">
    <source>
        <dbReference type="EMBL" id="SEM51740.1"/>
    </source>
</evidence>
<keyword evidence="9" id="KW-0479">Metal-binding</keyword>
<comment type="function">
    <text evidence="9">Acts as a magnesium transporter.</text>
</comment>
<gene>
    <name evidence="11" type="ORF">SAMN04515666_11365</name>
</gene>
<keyword evidence="8" id="KW-0129">CBS domain</keyword>
<evidence type="ECO:0000256" key="7">
    <source>
        <dbReference type="ARBA" id="ARBA00023136"/>
    </source>
</evidence>